<dbReference type="Gene3D" id="1.10.10.10">
    <property type="entry name" value="Winged helix-like DNA-binding domain superfamily/Winged helix DNA-binding domain"/>
    <property type="match status" value="1"/>
</dbReference>
<dbReference type="GO" id="GO:0003700">
    <property type="term" value="F:DNA-binding transcription factor activity"/>
    <property type="evidence" value="ECO:0007669"/>
    <property type="project" value="InterPro"/>
</dbReference>
<evidence type="ECO:0000313" key="3">
    <source>
        <dbReference type="Proteomes" id="UP000295075"/>
    </source>
</evidence>
<name>A0A4R4QAP2_9ACTN</name>
<protein>
    <submittedName>
        <fullName evidence="2">ArsR family transcriptional regulator</fullName>
    </submittedName>
</protein>
<dbReference type="SUPFAM" id="SSF46785">
    <property type="entry name" value="Winged helix' DNA-binding domain"/>
    <property type="match status" value="1"/>
</dbReference>
<gene>
    <name evidence="2" type="ORF">E1261_09310</name>
</gene>
<organism evidence="2 3">
    <name type="scientific">Kribbella albertanoniae</name>
    <dbReference type="NCBI Taxonomy" id="1266829"/>
    <lineage>
        <taxon>Bacteria</taxon>
        <taxon>Bacillati</taxon>
        <taxon>Actinomycetota</taxon>
        <taxon>Actinomycetes</taxon>
        <taxon>Propionibacteriales</taxon>
        <taxon>Kribbellaceae</taxon>
        <taxon>Kribbella</taxon>
    </lineage>
</organism>
<comment type="caution">
    <text evidence="2">The sequence shown here is derived from an EMBL/GenBank/DDBJ whole genome shotgun (WGS) entry which is preliminary data.</text>
</comment>
<evidence type="ECO:0000313" key="2">
    <source>
        <dbReference type="EMBL" id="TDC32093.1"/>
    </source>
</evidence>
<dbReference type="CDD" id="cd00090">
    <property type="entry name" value="HTH_ARSR"/>
    <property type="match status" value="1"/>
</dbReference>
<feature type="domain" description="HTH arsR-type" evidence="1">
    <location>
        <begin position="250"/>
        <end position="326"/>
    </location>
</feature>
<dbReference type="EMBL" id="SMKA01000026">
    <property type="protein sequence ID" value="TDC32093.1"/>
    <property type="molecule type" value="Genomic_DNA"/>
</dbReference>
<dbReference type="RefSeq" id="WP_132404830.1">
    <property type="nucleotide sequence ID" value="NZ_SMKA01000026.1"/>
</dbReference>
<evidence type="ECO:0000259" key="1">
    <source>
        <dbReference type="SMART" id="SM00418"/>
    </source>
</evidence>
<dbReference type="InterPro" id="IPR036388">
    <property type="entry name" value="WH-like_DNA-bd_sf"/>
</dbReference>
<dbReference type="AlphaFoldDB" id="A0A4R4QAP2"/>
<dbReference type="InterPro" id="IPR036390">
    <property type="entry name" value="WH_DNA-bd_sf"/>
</dbReference>
<dbReference type="Proteomes" id="UP000295075">
    <property type="component" value="Unassembled WGS sequence"/>
</dbReference>
<accession>A0A4R4QAP2</accession>
<proteinExistence type="predicted"/>
<keyword evidence="3" id="KW-1185">Reference proteome</keyword>
<dbReference type="InterPro" id="IPR001845">
    <property type="entry name" value="HTH_ArsR_DNA-bd_dom"/>
</dbReference>
<reference evidence="2 3" key="1">
    <citation type="submission" date="2019-03" db="EMBL/GenBank/DDBJ databases">
        <title>Draft genome sequences of novel Actinobacteria.</title>
        <authorList>
            <person name="Sahin N."/>
            <person name="Ay H."/>
            <person name="Saygin H."/>
        </authorList>
    </citation>
    <scope>NUCLEOTIDE SEQUENCE [LARGE SCALE GENOMIC DNA]</scope>
    <source>
        <strain evidence="2 3">JCM 30547</strain>
    </source>
</reference>
<dbReference type="SMART" id="SM00418">
    <property type="entry name" value="HTH_ARSR"/>
    <property type="match status" value="1"/>
</dbReference>
<sequence length="334" mass="36297">MLRIHFSFSDLTKVTVARHASAVWEVLLSLHMLQQSDGRAIFGDWRRRTQVAVRPEVLDRLRRLAPPRGYSADFLTPSGEDEDFNTGLERILSTPKRQFDAQLAMVAKYRAPNAWATALGSGHPRVVEELGEALREYHAAAITPHWQAINARVAGGNGRVGDEIGRIGLDQVLSTLGPGIRWKSPVLEIDSMIGPDLHLQGRGLRLQYSAFCWRAPTKLLEPDATPILVLPFPAHAGPFIGQAATRSGQDRVSALIGGTRSAVLEATINACTTTAVARVCAVSLGTASYQLSILREGGLVRSHRRGPSVEHRITPLGLRILSATGEYTAPTLTA</sequence>
<dbReference type="InterPro" id="IPR011991">
    <property type="entry name" value="ArsR-like_HTH"/>
</dbReference>
<dbReference type="Pfam" id="PF12840">
    <property type="entry name" value="HTH_20"/>
    <property type="match status" value="1"/>
</dbReference>
<dbReference type="OrthoDB" id="3808065at2"/>